<dbReference type="PANTHER" id="PTHR30572:SF4">
    <property type="entry name" value="ABC TRANSPORTER PERMEASE YTRF"/>
    <property type="match status" value="1"/>
</dbReference>
<dbReference type="InterPro" id="IPR050250">
    <property type="entry name" value="Macrolide_Exporter_MacB"/>
</dbReference>
<keyword evidence="5 7" id="KW-0472">Membrane</keyword>
<dbReference type="PANTHER" id="PTHR30572">
    <property type="entry name" value="MEMBRANE COMPONENT OF TRANSPORTER-RELATED"/>
    <property type="match status" value="1"/>
</dbReference>
<keyword evidence="3 7" id="KW-0812">Transmembrane</keyword>
<feature type="transmembrane region" description="Helical" evidence="7">
    <location>
        <begin position="502"/>
        <end position="525"/>
    </location>
</feature>
<keyword evidence="2" id="KW-1003">Cell membrane</keyword>
<evidence type="ECO:0000256" key="1">
    <source>
        <dbReference type="ARBA" id="ARBA00004651"/>
    </source>
</evidence>
<comment type="similarity">
    <text evidence="6">Belongs to the ABC-4 integral membrane protein family.</text>
</comment>
<dbReference type="GO" id="GO:0022857">
    <property type="term" value="F:transmembrane transporter activity"/>
    <property type="evidence" value="ECO:0007669"/>
    <property type="project" value="TreeGrafter"/>
</dbReference>
<dbReference type="AlphaFoldDB" id="A0A6J7QYM1"/>
<dbReference type="InterPro" id="IPR003838">
    <property type="entry name" value="ABC3_permease_C"/>
</dbReference>
<evidence type="ECO:0000313" key="10">
    <source>
        <dbReference type="EMBL" id="CAB5022867.1"/>
    </source>
</evidence>
<evidence type="ECO:0000259" key="8">
    <source>
        <dbReference type="Pfam" id="PF02687"/>
    </source>
</evidence>
<evidence type="ECO:0000256" key="7">
    <source>
        <dbReference type="SAM" id="Phobius"/>
    </source>
</evidence>
<gene>
    <name evidence="10" type="ORF">UFOPK4098_00962</name>
</gene>
<dbReference type="GO" id="GO:0005886">
    <property type="term" value="C:plasma membrane"/>
    <property type="evidence" value="ECO:0007669"/>
    <property type="project" value="UniProtKB-SubCell"/>
</dbReference>
<evidence type="ECO:0000256" key="3">
    <source>
        <dbReference type="ARBA" id="ARBA00022692"/>
    </source>
</evidence>
<feature type="transmembrane region" description="Helical" evidence="7">
    <location>
        <begin position="269"/>
        <end position="294"/>
    </location>
</feature>
<keyword evidence="4 7" id="KW-1133">Transmembrane helix</keyword>
<feature type="domain" description="MacB-like periplasmic core" evidence="9">
    <location>
        <begin position="21"/>
        <end position="236"/>
    </location>
</feature>
<evidence type="ECO:0000256" key="4">
    <source>
        <dbReference type="ARBA" id="ARBA00022989"/>
    </source>
</evidence>
<feature type="transmembrane region" description="Helical" evidence="7">
    <location>
        <begin position="412"/>
        <end position="432"/>
    </location>
</feature>
<proteinExistence type="inferred from homology"/>
<feature type="transmembrane region" description="Helical" evidence="7">
    <location>
        <begin position="724"/>
        <end position="752"/>
    </location>
</feature>
<feature type="transmembrane region" description="Helical" evidence="7">
    <location>
        <begin position="315"/>
        <end position="339"/>
    </location>
</feature>
<reference evidence="10" key="1">
    <citation type="submission" date="2020-05" db="EMBL/GenBank/DDBJ databases">
        <authorList>
            <person name="Chiriac C."/>
            <person name="Salcher M."/>
            <person name="Ghai R."/>
            <person name="Kavagutti S V."/>
        </authorList>
    </citation>
    <scope>NUCLEOTIDE SEQUENCE</scope>
</reference>
<feature type="domain" description="MacB-like periplasmic core" evidence="9">
    <location>
        <begin position="501"/>
        <end position="696"/>
    </location>
</feature>
<dbReference type="Pfam" id="PF12704">
    <property type="entry name" value="MacB_PCD"/>
    <property type="match status" value="2"/>
</dbReference>
<evidence type="ECO:0000256" key="5">
    <source>
        <dbReference type="ARBA" id="ARBA00023136"/>
    </source>
</evidence>
<feature type="transmembrane region" description="Helical" evidence="7">
    <location>
        <begin position="817"/>
        <end position="836"/>
    </location>
</feature>
<evidence type="ECO:0000256" key="2">
    <source>
        <dbReference type="ARBA" id="ARBA00022475"/>
    </source>
</evidence>
<feature type="domain" description="ABC3 transporter permease C-terminal" evidence="8">
    <location>
        <begin position="273"/>
        <end position="393"/>
    </location>
</feature>
<protein>
    <submittedName>
        <fullName evidence="10">Unannotated protein</fullName>
    </submittedName>
</protein>
<evidence type="ECO:0000259" key="9">
    <source>
        <dbReference type="Pfam" id="PF12704"/>
    </source>
</evidence>
<feature type="transmembrane region" description="Helical" evidence="7">
    <location>
        <begin position="779"/>
        <end position="805"/>
    </location>
</feature>
<dbReference type="InterPro" id="IPR025857">
    <property type="entry name" value="MacB_PCD"/>
</dbReference>
<dbReference type="EMBL" id="CAFBPN010000049">
    <property type="protein sequence ID" value="CAB5022867.1"/>
    <property type="molecule type" value="Genomic_DNA"/>
</dbReference>
<feature type="transmembrane region" description="Helical" evidence="7">
    <location>
        <begin position="20"/>
        <end position="40"/>
    </location>
</feature>
<feature type="transmembrane region" description="Helical" evidence="7">
    <location>
        <begin position="438"/>
        <end position="464"/>
    </location>
</feature>
<accession>A0A6J7QYM1</accession>
<feature type="domain" description="ABC3 transporter permease C-terminal" evidence="8">
    <location>
        <begin position="730"/>
        <end position="846"/>
    </location>
</feature>
<comment type="subcellular location">
    <subcellularLocation>
        <location evidence="1">Cell membrane</location>
        <topology evidence="1">Multi-pass membrane protein</topology>
    </subcellularLocation>
</comment>
<evidence type="ECO:0000256" key="6">
    <source>
        <dbReference type="ARBA" id="ARBA00038076"/>
    </source>
</evidence>
<sequence>MSSPVIRLTLRGVLARKFRILLTVFAIVSGVAFVSGAFMLTDSVKTAINSLFEELRGDIALEVRTPIAFGDEATAKRDPVPAALVSGIAAVPGVSSVEVNIIRESTIVKPDGKPLKTSGPAFGISWLGQDGLDGRTILDGREARGPGEVAIDKASAKRAGYVLGDKVTVVGPTGKGEFTLVGLTGTGDTSGGGGASVCAFDPATANTFLGAEGLADSIYVGLEKGASRSTVQKGIATVLTSKYEVIPGEQSAKETAGAINDIIDIFGKLLLGFAAISLFVSAFLIFNTFAIIISQRLRELALLRAIGASSRQIRLMILGEALIIGVIATAFGILGGVGVSKGITALFNATGAAFPSATITISTRTILASLFVGIGVTVTAAMVPALRASKIPPVAAMRPEMGFTALQRSKRLFAGAATLLAAIALLCIGLFVQPGGAIGILGASGLGAILLFLGVASLSTSFAAPMSAAISRILPFPIWPMTRSVAGRLASRNAQRTPRRTATTASALMIGLALVSTVAVIAASVQKSFKDRLQGSVTADYYVTSDGFQGLPPAFAEKLAVLPELGEVSPFRISTAQINGESKQIGAVNVEMGDIVNVKLTSGSFAALGKGQILVHRDPARDLALSVGSSVAVTWQNGTTSNLTVGGVYNDSSIAGNWLVSIDVLSQASTAPPVDFFIGAKIADGVSIETARIAVDKVAEEFPSAQVQDQAEFQKSQEDQLNQLLFIVYCLLIFAIGIAVLGIANTMALSVYERTREFGLLRAVGMSKRHLKRSVRWEAIIVSVFGATLGVAVGVPLGIAVSIALPESFVNGIQIPISTIVVVLLASIVVGIIAAIGPARRAAKLDVLEAISAI</sequence>
<name>A0A6J7QYM1_9ZZZZ</name>
<dbReference type="Pfam" id="PF02687">
    <property type="entry name" value="FtsX"/>
    <property type="match status" value="2"/>
</dbReference>
<feature type="transmembrane region" description="Helical" evidence="7">
    <location>
        <begin position="359"/>
        <end position="383"/>
    </location>
</feature>
<organism evidence="10">
    <name type="scientific">freshwater metagenome</name>
    <dbReference type="NCBI Taxonomy" id="449393"/>
    <lineage>
        <taxon>unclassified sequences</taxon>
        <taxon>metagenomes</taxon>
        <taxon>ecological metagenomes</taxon>
    </lineage>
</organism>